<dbReference type="PANTHER" id="PTHR23421">
    <property type="entry name" value="BETA-GALACTOSIDASE RELATED"/>
    <property type="match status" value="1"/>
</dbReference>
<keyword evidence="2" id="KW-0326">Glycosidase</keyword>
<evidence type="ECO:0000259" key="3">
    <source>
        <dbReference type="Pfam" id="PF21317"/>
    </source>
</evidence>
<dbReference type="InterPro" id="IPR008979">
    <property type="entry name" value="Galactose-bd-like_sf"/>
</dbReference>
<dbReference type="InterPro" id="IPR048912">
    <property type="entry name" value="BetaGal1-like_ABD1"/>
</dbReference>
<dbReference type="Pfam" id="PF21467">
    <property type="entry name" value="BetaGal_gal-bd"/>
    <property type="match status" value="1"/>
</dbReference>
<name>A0ABW6B8S0_9SPHI</name>
<dbReference type="RefSeq" id="WP_320184706.1">
    <property type="nucleotide sequence ID" value="NZ_CP138332.1"/>
</dbReference>
<dbReference type="EMBL" id="JBHUPB010000001">
    <property type="protein sequence ID" value="MFD2965826.1"/>
    <property type="molecule type" value="Genomic_DNA"/>
</dbReference>
<protein>
    <submittedName>
        <fullName evidence="5">Beta galactosidase jelly roll domain-containing protein</fullName>
    </submittedName>
</protein>
<dbReference type="Gene3D" id="2.60.120.260">
    <property type="entry name" value="Galactose-binding domain-like"/>
    <property type="match status" value="2"/>
</dbReference>
<sequence length="215" mass="24366">MLLPMNELGLEAGYACYETLLNTTSRQATLELEHVRDYAVVYVDGHLQGSLDDSRKKIVLSGMSGKHHLQLFVENIGRITYGPEILDNSKGLFGWVKLDGEHVEDWTMKTLDIKNYHVEDLSFSKDSTLHAPCFYQGVFSTDASSSPIYLDISGWGMGEVWINGHYLGSFWEQEKQQSLLIPSNYLIPGTNTLVVFEMHDKAQQIMKLTDKPVFK</sequence>
<accession>A0ABW6B8S0</accession>
<feature type="domain" description="Beta-galactosidase 1-like first all-beta" evidence="3">
    <location>
        <begin position="5"/>
        <end position="111"/>
    </location>
</feature>
<reference evidence="6" key="1">
    <citation type="journal article" date="2019" name="Int. J. Syst. Evol. Microbiol.">
        <title>The Global Catalogue of Microorganisms (GCM) 10K type strain sequencing project: providing services to taxonomists for standard genome sequencing and annotation.</title>
        <authorList>
            <consortium name="The Broad Institute Genomics Platform"/>
            <consortium name="The Broad Institute Genome Sequencing Center for Infectious Disease"/>
            <person name="Wu L."/>
            <person name="Ma J."/>
        </authorList>
    </citation>
    <scope>NUCLEOTIDE SEQUENCE [LARGE SCALE GENOMIC DNA]</scope>
    <source>
        <strain evidence="6">KCTC 22814</strain>
    </source>
</reference>
<feature type="domain" description="Beta-galactosidase galactose-binding" evidence="4">
    <location>
        <begin position="132"/>
        <end position="191"/>
    </location>
</feature>
<comment type="caution">
    <text evidence="5">The sequence shown here is derived from an EMBL/GenBank/DDBJ whole genome shotgun (WGS) entry which is preliminary data.</text>
</comment>
<dbReference type="InterPro" id="IPR001944">
    <property type="entry name" value="Glycoside_Hdrlase_35"/>
</dbReference>
<keyword evidence="1" id="KW-0378">Hydrolase</keyword>
<evidence type="ECO:0000256" key="2">
    <source>
        <dbReference type="ARBA" id="ARBA00023295"/>
    </source>
</evidence>
<organism evidence="5 6">
    <name type="scientific">Sphingobacterium bambusae</name>
    <dbReference type="NCBI Taxonomy" id="662858"/>
    <lineage>
        <taxon>Bacteria</taxon>
        <taxon>Pseudomonadati</taxon>
        <taxon>Bacteroidota</taxon>
        <taxon>Sphingobacteriia</taxon>
        <taxon>Sphingobacteriales</taxon>
        <taxon>Sphingobacteriaceae</taxon>
        <taxon>Sphingobacterium</taxon>
    </lineage>
</organism>
<dbReference type="Proteomes" id="UP001597525">
    <property type="component" value="Unassembled WGS sequence"/>
</dbReference>
<evidence type="ECO:0000259" key="4">
    <source>
        <dbReference type="Pfam" id="PF21467"/>
    </source>
</evidence>
<dbReference type="Pfam" id="PF21317">
    <property type="entry name" value="BetaGal_ABD_1"/>
    <property type="match status" value="1"/>
</dbReference>
<evidence type="ECO:0000313" key="5">
    <source>
        <dbReference type="EMBL" id="MFD2965826.1"/>
    </source>
</evidence>
<dbReference type="SUPFAM" id="SSF49785">
    <property type="entry name" value="Galactose-binding domain-like"/>
    <property type="match status" value="1"/>
</dbReference>
<keyword evidence="6" id="KW-1185">Reference proteome</keyword>
<dbReference type="InterPro" id="IPR048913">
    <property type="entry name" value="BetaGal_gal-bd"/>
</dbReference>
<evidence type="ECO:0000256" key="1">
    <source>
        <dbReference type="ARBA" id="ARBA00022801"/>
    </source>
</evidence>
<gene>
    <name evidence="5" type="ORF">ACFS7Y_00375</name>
</gene>
<proteinExistence type="predicted"/>
<evidence type="ECO:0000313" key="6">
    <source>
        <dbReference type="Proteomes" id="UP001597525"/>
    </source>
</evidence>